<keyword evidence="3" id="KW-1185">Reference proteome</keyword>
<evidence type="ECO:0000313" key="3">
    <source>
        <dbReference type="Proteomes" id="UP001595629"/>
    </source>
</evidence>
<gene>
    <name evidence="2" type="ORF">ACFORG_03965</name>
</gene>
<dbReference type="RefSeq" id="WP_386734097.1">
    <property type="nucleotide sequence ID" value="NZ_JBHRXI010000002.1"/>
</dbReference>
<evidence type="ECO:0000313" key="2">
    <source>
        <dbReference type="EMBL" id="MFC3612909.1"/>
    </source>
</evidence>
<sequence>MSDPETLEEFNPGDLVAFRFPYSDRGSKTRICVIVAREPEHDEVVVAYGTRNLLLPKHSAENALMLVGQPDYAVAGLHGPTRFQIDRRLRVKHGDARFERCNSLGTAKIGRLKPDQTRRVAEIYTGLPRVRRRDEIHGVHPAETPKRRASFLRRRTTGKRPAAAVS</sequence>
<comment type="caution">
    <text evidence="2">The sequence shown here is derived from an EMBL/GenBank/DDBJ whole genome shotgun (WGS) entry which is preliminary data.</text>
</comment>
<reference evidence="3" key="1">
    <citation type="journal article" date="2019" name="Int. J. Syst. Evol. Microbiol.">
        <title>The Global Catalogue of Microorganisms (GCM) 10K type strain sequencing project: providing services to taxonomists for standard genome sequencing and annotation.</title>
        <authorList>
            <consortium name="The Broad Institute Genomics Platform"/>
            <consortium name="The Broad Institute Genome Sequencing Center for Infectious Disease"/>
            <person name="Wu L."/>
            <person name="Ma J."/>
        </authorList>
    </citation>
    <scope>NUCLEOTIDE SEQUENCE [LARGE SCALE GENOMIC DNA]</scope>
    <source>
        <strain evidence="3">KCTC 42911</strain>
    </source>
</reference>
<feature type="compositionally biased region" description="Basic residues" evidence="1">
    <location>
        <begin position="147"/>
        <end position="158"/>
    </location>
</feature>
<evidence type="ECO:0000256" key="1">
    <source>
        <dbReference type="SAM" id="MobiDB-lite"/>
    </source>
</evidence>
<organism evidence="2 3">
    <name type="scientific">Lutimaribacter marinistellae</name>
    <dbReference type="NCBI Taxonomy" id="1820329"/>
    <lineage>
        <taxon>Bacteria</taxon>
        <taxon>Pseudomonadati</taxon>
        <taxon>Pseudomonadota</taxon>
        <taxon>Alphaproteobacteria</taxon>
        <taxon>Rhodobacterales</taxon>
        <taxon>Roseobacteraceae</taxon>
        <taxon>Lutimaribacter</taxon>
    </lineage>
</organism>
<evidence type="ECO:0008006" key="4">
    <source>
        <dbReference type="Google" id="ProtNLM"/>
    </source>
</evidence>
<dbReference type="EMBL" id="JBHRXI010000002">
    <property type="protein sequence ID" value="MFC3612909.1"/>
    <property type="molecule type" value="Genomic_DNA"/>
</dbReference>
<proteinExistence type="predicted"/>
<accession>A0ABV7TDW8</accession>
<feature type="compositionally biased region" description="Basic and acidic residues" evidence="1">
    <location>
        <begin position="136"/>
        <end position="146"/>
    </location>
</feature>
<dbReference type="Proteomes" id="UP001595629">
    <property type="component" value="Unassembled WGS sequence"/>
</dbReference>
<feature type="region of interest" description="Disordered" evidence="1">
    <location>
        <begin position="136"/>
        <end position="166"/>
    </location>
</feature>
<protein>
    <recommendedName>
        <fullName evidence="4">PemK-like, MazF-like toxin of type II toxin-antitoxin system</fullName>
    </recommendedName>
</protein>
<name>A0ABV7TDW8_9RHOB</name>